<evidence type="ECO:0000313" key="13">
    <source>
        <dbReference type="Proteomes" id="UP000007303"/>
    </source>
</evidence>
<dbReference type="InterPro" id="IPR008072">
    <property type="entry name" value="Cyt_P450_E_CYP3A"/>
</dbReference>
<dbReference type="AlphaFoldDB" id="H3C939"/>
<evidence type="ECO:0000256" key="4">
    <source>
        <dbReference type="ARBA" id="ARBA00022723"/>
    </source>
</evidence>
<keyword evidence="3 11" id="KW-0349">Heme</keyword>
<dbReference type="OMA" id="YAPTKAN"/>
<reference evidence="13" key="1">
    <citation type="journal article" date="2004" name="Nature">
        <title>Genome duplication in the teleost fish Tetraodon nigroviridis reveals the early vertebrate proto-karyotype.</title>
        <authorList>
            <person name="Jaillon O."/>
            <person name="Aury J.-M."/>
            <person name="Brunet F."/>
            <person name="Petit J.-L."/>
            <person name="Stange-Thomann N."/>
            <person name="Mauceli E."/>
            <person name="Bouneau L."/>
            <person name="Fischer C."/>
            <person name="Ozouf-Costaz C."/>
            <person name="Bernot A."/>
            <person name="Nicaud S."/>
            <person name="Jaffe D."/>
            <person name="Fisher S."/>
            <person name="Lutfalla G."/>
            <person name="Dossat C."/>
            <person name="Segurens B."/>
            <person name="Dasilva C."/>
            <person name="Salanoubat M."/>
            <person name="Levy M."/>
            <person name="Boudet N."/>
            <person name="Castellano S."/>
            <person name="Anthouard V."/>
            <person name="Jubin C."/>
            <person name="Castelli V."/>
            <person name="Katinka M."/>
            <person name="Vacherie B."/>
            <person name="Biemont C."/>
            <person name="Skalli Z."/>
            <person name="Cattolico L."/>
            <person name="Poulain J."/>
            <person name="De Berardinis V."/>
            <person name="Cruaud C."/>
            <person name="Duprat S."/>
            <person name="Brottier P."/>
            <person name="Coutanceau J.-P."/>
            <person name="Gouzy J."/>
            <person name="Parra G."/>
            <person name="Lardier G."/>
            <person name="Chapple C."/>
            <person name="McKernan K.J."/>
            <person name="McEwan P."/>
            <person name="Bosak S."/>
            <person name="Kellis M."/>
            <person name="Volff J.-N."/>
            <person name="Guigo R."/>
            <person name="Zody M.C."/>
            <person name="Mesirov J."/>
            <person name="Lindblad-Toh K."/>
            <person name="Birren B."/>
            <person name="Nusbaum C."/>
            <person name="Kahn D."/>
            <person name="Robinson-Rechavi M."/>
            <person name="Laudet V."/>
            <person name="Schachter V."/>
            <person name="Quetier F."/>
            <person name="Saurin W."/>
            <person name="Scarpelli C."/>
            <person name="Wincker P."/>
            <person name="Lander E.S."/>
            <person name="Weissenbach J."/>
            <person name="Roest Crollius H."/>
        </authorList>
    </citation>
    <scope>NUCLEOTIDE SEQUENCE [LARGE SCALE GENOMIC DNA]</scope>
</reference>
<dbReference type="Gene3D" id="1.10.630.10">
    <property type="entry name" value="Cytochrome P450"/>
    <property type="match status" value="1"/>
</dbReference>
<dbReference type="SUPFAM" id="SSF48264">
    <property type="entry name" value="Cytochrome P450"/>
    <property type="match status" value="1"/>
</dbReference>
<sequence>WGMYEFSKPILVVKDPDMLKTILVKECFTHFTNRRFQNVGLNGDFYDAVHFAEDDDWRRIRNNVSPFFTTGRIRQWFGLMKRQSSRLTSRLQPRAQNEDVVSVKDFFGPYSINTFTGCLLGVEVDSQLFLKRASNPFKVSIPLFILQACFPVLLPLLKMLGFSVFSGDSFKFVKKVVEKMRADRDGSSHQELDFLQHMTSTQMKAKKDTGNKGIPGLTDHEIVTQMTVLLAGGHEAVTLVLTLCAYSLATHPQSLRLLQQEVDSTFPDQAAVTLEALLQMEYLDGVVSECLRLYPSNPRLERTAKSTVKISGITIPKDMTVMVPVYALHRDPEHWPQPEEFQPDR</sequence>
<keyword evidence="6 11" id="KW-0492">Microsome</keyword>
<dbReference type="InParanoid" id="H3C939"/>
<dbReference type="PANTHER" id="PTHR24302">
    <property type="entry name" value="CYTOCHROME P450 FAMILY 3"/>
    <property type="match status" value="1"/>
</dbReference>
<keyword evidence="4 11" id="KW-0479">Metal-binding</keyword>
<dbReference type="GO" id="GO:0020037">
    <property type="term" value="F:heme binding"/>
    <property type="evidence" value="ECO:0007669"/>
    <property type="project" value="UniProtKB-UniRule"/>
</dbReference>
<dbReference type="PRINTS" id="PR01689">
    <property type="entry name" value="EP450IICYP3A"/>
</dbReference>
<keyword evidence="10" id="KW-0472">Membrane</keyword>
<protein>
    <recommendedName>
        <fullName evidence="11">Cytochrome P450 3A</fullName>
        <ecNumber evidence="11">1.14.14.-</ecNumber>
    </recommendedName>
</protein>
<dbReference type="GO" id="GO:0008395">
    <property type="term" value="F:steroid hydroxylase activity"/>
    <property type="evidence" value="ECO:0007669"/>
    <property type="project" value="TreeGrafter"/>
</dbReference>
<accession>H3C939</accession>
<organism evidence="12 13">
    <name type="scientific">Tetraodon nigroviridis</name>
    <name type="common">Spotted green pufferfish</name>
    <name type="synonym">Chelonodon nigroviridis</name>
    <dbReference type="NCBI Taxonomy" id="99883"/>
    <lineage>
        <taxon>Eukaryota</taxon>
        <taxon>Metazoa</taxon>
        <taxon>Chordata</taxon>
        <taxon>Craniata</taxon>
        <taxon>Vertebrata</taxon>
        <taxon>Euteleostomi</taxon>
        <taxon>Actinopterygii</taxon>
        <taxon>Neopterygii</taxon>
        <taxon>Teleostei</taxon>
        <taxon>Neoteleostei</taxon>
        <taxon>Acanthomorphata</taxon>
        <taxon>Eupercaria</taxon>
        <taxon>Tetraodontiformes</taxon>
        <taxon>Tetradontoidea</taxon>
        <taxon>Tetraodontidae</taxon>
        <taxon>Tetraodon</taxon>
    </lineage>
</organism>
<evidence type="ECO:0000313" key="12">
    <source>
        <dbReference type="Ensembl" id="ENSTNIP00000004761.1"/>
    </source>
</evidence>
<dbReference type="InterPro" id="IPR001128">
    <property type="entry name" value="Cyt_P450"/>
</dbReference>
<keyword evidence="5 11" id="KW-0256">Endoplasmic reticulum</keyword>
<dbReference type="Proteomes" id="UP000007303">
    <property type="component" value="Unassembled WGS sequence"/>
</dbReference>
<dbReference type="GO" id="GO:0016712">
    <property type="term" value="F:oxidoreductase activity, acting on paired donors, with incorporation or reduction of molecular oxygen, reduced flavin or flavoprotein as one donor, and incorporation of one atom of oxygen"/>
    <property type="evidence" value="ECO:0007669"/>
    <property type="project" value="UniProtKB-EC"/>
</dbReference>
<reference evidence="12" key="2">
    <citation type="submission" date="2025-08" db="UniProtKB">
        <authorList>
            <consortium name="Ensembl"/>
        </authorList>
    </citation>
    <scope>IDENTIFICATION</scope>
</reference>
<comment type="subcellular location">
    <subcellularLocation>
        <location evidence="11">Endoplasmic reticulum membrane</location>
    </subcellularLocation>
    <subcellularLocation>
        <location evidence="11">Microsome membrane</location>
    </subcellularLocation>
</comment>
<dbReference type="InterPro" id="IPR036396">
    <property type="entry name" value="Cyt_P450_sf"/>
</dbReference>
<evidence type="ECO:0000256" key="1">
    <source>
        <dbReference type="ARBA" id="ARBA00001971"/>
    </source>
</evidence>
<dbReference type="Pfam" id="PF00067">
    <property type="entry name" value="p450"/>
    <property type="match status" value="1"/>
</dbReference>
<proteinExistence type="inferred from homology"/>
<name>H3C939_TETNG</name>
<evidence type="ECO:0000256" key="5">
    <source>
        <dbReference type="ARBA" id="ARBA00022824"/>
    </source>
</evidence>
<evidence type="ECO:0000256" key="7">
    <source>
        <dbReference type="ARBA" id="ARBA00023002"/>
    </source>
</evidence>
<comment type="catalytic activity">
    <reaction evidence="11">
        <text>an organic molecule + reduced [NADPH--hemoprotein reductase] + O2 = an alcohol + oxidized [NADPH--hemoprotein reductase] + H2O + H(+)</text>
        <dbReference type="Rhea" id="RHEA:17149"/>
        <dbReference type="Rhea" id="RHEA-COMP:11964"/>
        <dbReference type="Rhea" id="RHEA-COMP:11965"/>
        <dbReference type="ChEBI" id="CHEBI:15377"/>
        <dbReference type="ChEBI" id="CHEBI:15378"/>
        <dbReference type="ChEBI" id="CHEBI:15379"/>
        <dbReference type="ChEBI" id="CHEBI:30879"/>
        <dbReference type="ChEBI" id="CHEBI:57618"/>
        <dbReference type="ChEBI" id="CHEBI:58210"/>
        <dbReference type="ChEBI" id="CHEBI:142491"/>
        <dbReference type="EC" id="1.14.14.1"/>
    </reaction>
</comment>
<dbReference type="GO" id="GO:0005789">
    <property type="term" value="C:endoplasmic reticulum membrane"/>
    <property type="evidence" value="ECO:0007669"/>
    <property type="project" value="UniProtKB-SubCell"/>
</dbReference>
<dbReference type="GO" id="GO:0005506">
    <property type="term" value="F:iron ion binding"/>
    <property type="evidence" value="ECO:0007669"/>
    <property type="project" value="UniProtKB-UniRule"/>
</dbReference>
<evidence type="ECO:0000256" key="11">
    <source>
        <dbReference type="RuleBase" id="RU368049"/>
    </source>
</evidence>
<keyword evidence="9 11" id="KW-0503">Monooxygenase</keyword>
<dbReference type="GeneTree" id="ENSGT00940000170782"/>
<evidence type="ECO:0000256" key="10">
    <source>
        <dbReference type="ARBA" id="ARBA00023136"/>
    </source>
</evidence>
<keyword evidence="7 11" id="KW-0560">Oxidoreductase</keyword>
<dbReference type="PANTHER" id="PTHR24302:SF15">
    <property type="entry name" value="FATTY-ACID PEROXYGENASE"/>
    <property type="match status" value="1"/>
</dbReference>
<evidence type="ECO:0000256" key="8">
    <source>
        <dbReference type="ARBA" id="ARBA00023004"/>
    </source>
</evidence>
<evidence type="ECO:0000256" key="9">
    <source>
        <dbReference type="ARBA" id="ARBA00023033"/>
    </source>
</evidence>
<dbReference type="InterPro" id="IPR050705">
    <property type="entry name" value="Cytochrome_P450_3A"/>
</dbReference>
<keyword evidence="13" id="KW-1185">Reference proteome</keyword>
<evidence type="ECO:0000256" key="3">
    <source>
        <dbReference type="ARBA" id="ARBA00022617"/>
    </source>
</evidence>
<evidence type="ECO:0000256" key="6">
    <source>
        <dbReference type="ARBA" id="ARBA00022848"/>
    </source>
</evidence>
<evidence type="ECO:0000256" key="2">
    <source>
        <dbReference type="ARBA" id="ARBA00010617"/>
    </source>
</evidence>
<dbReference type="PRINTS" id="PR00464">
    <property type="entry name" value="EP450II"/>
</dbReference>
<dbReference type="Ensembl" id="ENSTNIT00000004906.1">
    <property type="protein sequence ID" value="ENSTNIP00000004761.1"/>
    <property type="gene ID" value="ENSTNIG00000002285.1"/>
</dbReference>
<keyword evidence="8 11" id="KW-0408">Iron</keyword>
<comment type="function">
    <text evidence="11">Cytochromes P450 are a group of heme-thiolate monooxygenases. In liver microsomes, this enzyme is involved in an NADPH-dependent electron transport pathway. It oxidizes a variety of structurally unrelated compounds, including steroids, fatty acids, and xenobiotics.</text>
</comment>
<dbReference type="STRING" id="99883.ENSTNIP00000004761"/>
<dbReference type="EC" id="1.14.14.-" evidence="11"/>
<dbReference type="HOGENOM" id="CLU_001570_5_2_1"/>
<comment type="similarity">
    <text evidence="2 11">Belongs to the cytochrome P450 family.</text>
</comment>
<dbReference type="FunFam" id="1.10.630.10:FF:000182">
    <property type="entry name" value="Cytochrome P450 3A4"/>
    <property type="match status" value="1"/>
</dbReference>
<comment type="cofactor">
    <cofactor evidence="1 11">
        <name>heme</name>
        <dbReference type="ChEBI" id="CHEBI:30413"/>
    </cofactor>
</comment>
<reference evidence="12" key="3">
    <citation type="submission" date="2025-09" db="UniProtKB">
        <authorList>
            <consortium name="Ensembl"/>
        </authorList>
    </citation>
    <scope>IDENTIFICATION</scope>
</reference>
<dbReference type="InterPro" id="IPR002402">
    <property type="entry name" value="Cyt_P450_E_grp-II"/>
</dbReference>